<feature type="non-terminal residue" evidence="2">
    <location>
        <position position="101"/>
    </location>
</feature>
<dbReference type="AlphaFoldDB" id="A0A7J7MMH7"/>
<keyword evidence="3" id="KW-1185">Reference proteome</keyword>
<name>A0A7J7MMH7_9MAGN</name>
<reference evidence="2 3" key="1">
    <citation type="journal article" date="2020" name="IScience">
        <title>Genome Sequencing of the Endangered Kingdonia uniflora (Circaeasteraceae, Ranunculales) Reveals Potential Mechanisms of Evolutionary Specialization.</title>
        <authorList>
            <person name="Sun Y."/>
            <person name="Deng T."/>
            <person name="Zhang A."/>
            <person name="Moore M.J."/>
            <person name="Landis J.B."/>
            <person name="Lin N."/>
            <person name="Zhang H."/>
            <person name="Zhang X."/>
            <person name="Huang J."/>
            <person name="Zhang X."/>
            <person name="Sun H."/>
            <person name="Wang H."/>
        </authorList>
    </citation>
    <scope>NUCLEOTIDE SEQUENCE [LARGE SCALE GENOMIC DNA]</scope>
    <source>
        <strain evidence="2">TB1705</strain>
        <tissue evidence="2">Leaf</tissue>
    </source>
</reference>
<accession>A0A7J7MMH7</accession>
<keyword evidence="1" id="KW-0812">Transmembrane</keyword>
<protein>
    <submittedName>
        <fullName evidence="2">Uncharacterized protein</fullName>
    </submittedName>
</protein>
<proteinExistence type="predicted"/>
<dbReference type="Proteomes" id="UP000541444">
    <property type="component" value="Unassembled WGS sequence"/>
</dbReference>
<organism evidence="2 3">
    <name type="scientific">Kingdonia uniflora</name>
    <dbReference type="NCBI Taxonomy" id="39325"/>
    <lineage>
        <taxon>Eukaryota</taxon>
        <taxon>Viridiplantae</taxon>
        <taxon>Streptophyta</taxon>
        <taxon>Embryophyta</taxon>
        <taxon>Tracheophyta</taxon>
        <taxon>Spermatophyta</taxon>
        <taxon>Magnoliopsida</taxon>
        <taxon>Ranunculales</taxon>
        <taxon>Circaeasteraceae</taxon>
        <taxon>Kingdonia</taxon>
    </lineage>
</organism>
<evidence type="ECO:0000313" key="3">
    <source>
        <dbReference type="Proteomes" id="UP000541444"/>
    </source>
</evidence>
<comment type="caution">
    <text evidence="2">The sequence shown here is derived from an EMBL/GenBank/DDBJ whole genome shotgun (WGS) entry which is preliminary data.</text>
</comment>
<evidence type="ECO:0000313" key="2">
    <source>
        <dbReference type="EMBL" id="KAF6156086.1"/>
    </source>
</evidence>
<dbReference type="EMBL" id="JACGCM010001378">
    <property type="protein sequence ID" value="KAF6156086.1"/>
    <property type="molecule type" value="Genomic_DNA"/>
</dbReference>
<evidence type="ECO:0000256" key="1">
    <source>
        <dbReference type="SAM" id="Phobius"/>
    </source>
</evidence>
<keyword evidence="1" id="KW-0472">Membrane</keyword>
<sequence>SSLLFLLQLYDSICHQVILIWHLISIVCYLFRCRVAYTNYVKSWNNVILKVRDLPIHVFIEQLRSICSEMSYTYREKAEMSQYHITPWSTDHCEGRKFVVD</sequence>
<keyword evidence="1" id="KW-1133">Transmembrane helix</keyword>
<gene>
    <name evidence="2" type="ORF">GIB67_007461</name>
</gene>
<feature type="transmembrane region" description="Helical" evidence="1">
    <location>
        <begin position="12"/>
        <end position="31"/>
    </location>
</feature>